<organism evidence="2 3">
    <name type="scientific">Malus domestica</name>
    <name type="common">Apple</name>
    <name type="synonym">Pyrus malus</name>
    <dbReference type="NCBI Taxonomy" id="3750"/>
    <lineage>
        <taxon>Eukaryota</taxon>
        <taxon>Viridiplantae</taxon>
        <taxon>Streptophyta</taxon>
        <taxon>Embryophyta</taxon>
        <taxon>Tracheophyta</taxon>
        <taxon>Spermatophyta</taxon>
        <taxon>Magnoliopsida</taxon>
        <taxon>eudicotyledons</taxon>
        <taxon>Gunneridae</taxon>
        <taxon>Pentapetalae</taxon>
        <taxon>rosids</taxon>
        <taxon>fabids</taxon>
        <taxon>Rosales</taxon>
        <taxon>Rosaceae</taxon>
        <taxon>Amygdaloideae</taxon>
        <taxon>Maleae</taxon>
        <taxon>Malus</taxon>
    </lineage>
</organism>
<evidence type="ECO:0000313" key="3">
    <source>
        <dbReference type="Proteomes" id="UP000290289"/>
    </source>
</evidence>
<feature type="region of interest" description="Disordered" evidence="1">
    <location>
        <begin position="45"/>
        <end position="89"/>
    </location>
</feature>
<evidence type="ECO:0000313" key="2">
    <source>
        <dbReference type="EMBL" id="RXH76757.1"/>
    </source>
</evidence>
<reference evidence="2 3" key="1">
    <citation type="submission" date="2018-10" db="EMBL/GenBank/DDBJ databases">
        <title>A high-quality apple genome assembly.</title>
        <authorList>
            <person name="Hu J."/>
        </authorList>
    </citation>
    <scope>NUCLEOTIDE SEQUENCE [LARGE SCALE GENOMIC DNA]</scope>
    <source>
        <strain evidence="3">cv. HFTH1</strain>
        <tissue evidence="2">Young leaf</tissue>
    </source>
</reference>
<sequence length="89" mass="10117">MGHRALAAVGMLATTNTTTKAMRIVEIMRTRIWWGRGRRWVKEVKGEEYEGSGKRRGRDREREKEEGGKPPCKPIASSRPMVLSCSIDD</sequence>
<keyword evidence="3" id="KW-1185">Reference proteome</keyword>
<accession>A0A498I4A2</accession>
<evidence type="ECO:0000256" key="1">
    <source>
        <dbReference type="SAM" id="MobiDB-lite"/>
    </source>
</evidence>
<dbReference type="AlphaFoldDB" id="A0A498I4A2"/>
<name>A0A498I4A2_MALDO</name>
<gene>
    <name evidence="2" type="ORF">DVH24_019645</name>
</gene>
<feature type="compositionally biased region" description="Basic and acidic residues" evidence="1">
    <location>
        <begin position="45"/>
        <end position="68"/>
    </location>
</feature>
<proteinExistence type="predicted"/>
<dbReference type="EMBL" id="RDQH01000340">
    <property type="protein sequence ID" value="RXH76757.1"/>
    <property type="molecule type" value="Genomic_DNA"/>
</dbReference>
<comment type="caution">
    <text evidence="2">The sequence shown here is derived from an EMBL/GenBank/DDBJ whole genome shotgun (WGS) entry which is preliminary data.</text>
</comment>
<dbReference type="Proteomes" id="UP000290289">
    <property type="component" value="Chromosome 14"/>
</dbReference>
<protein>
    <submittedName>
        <fullName evidence="2">Uncharacterized protein</fullName>
    </submittedName>
</protein>